<sequence length="24" mass="2835">MSSLVLFPFNLSRKLLGFFQYTLL</sequence>
<name>A0A915HIE4_ROMCU</name>
<keyword evidence="1" id="KW-1185">Reference proteome</keyword>
<evidence type="ECO:0000313" key="1">
    <source>
        <dbReference type="Proteomes" id="UP000887565"/>
    </source>
</evidence>
<dbReference type="WBParaSite" id="nRc.2.0.1.t01355-RA">
    <property type="protein sequence ID" value="nRc.2.0.1.t01355-RA"/>
    <property type="gene ID" value="nRc.2.0.1.g01355"/>
</dbReference>
<proteinExistence type="predicted"/>
<accession>A0A915HIE4</accession>
<dbReference type="AlphaFoldDB" id="A0A915HIE4"/>
<protein>
    <submittedName>
        <fullName evidence="2">Uncharacterized protein</fullName>
    </submittedName>
</protein>
<dbReference type="Proteomes" id="UP000887565">
    <property type="component" value="Unplaced"/>
</dbReference>
<organism evidence="1 2">
    <name type="scientific">Romanomermis culicivorax</name>
    <name type="common">Nematode worm</name>
    <dbReference type="NCBI Taxonomy" id="13658"/>
    <lineage>
        <taxon>Eukaryota</taxon>
        <taxon>Metazoa</taxon>
        <taxon>Ecdysozoa</taxon>
        <taxon>Nematoda</taxon>
        <taxon>Enoplea</taxon>
        <taxon>Dorylaimia</taxon>
        <taxon>Mermithida</taxon>
        <taxon>Mermithoidea</taxon>
        <taxon>Mermithidae</taxon>
        <taxon>Romanomermis</taxon>
    </lineage>
</organism>
<evidence type="ECO:0000313" key="2">
    <source>
        <dbReference type="WBParaSite" id="nRc.2.0.1.t01355-RA"/>
    </source>
</evidence>
<reference evidence="2" key="1">
    <citation type="submission" date="2022-11" db="UniProtKB">
        <authorList>
            <consortium name="WormBaseParasite"/>
        </authorList>
    </citation>
    <scope>IDENTIFICATION</scope>
</reference>